<gene>
    <name evidence="2" type="ORF">AW736_09950</name>
</gene>
<protein>
    <submittedName>
        <fullName evidence="2">Uncharacterized protein</fullName>
    </submittedName>
</protein>
<comment type="caution">
    <text evidence="2">The sequence shown here is derived from an EMBL/GenBank/DDBJ whole genome shotgun (WGS) entry which is preliminary data.</text>
</comment>
<dbReference type="STRING" id="1184151.AW736_09950"/>
<evidence type="ECO:0000313" key="3">
    <source>
        <dbReference type="Proteomes" id="UP000078486"/>
    </source>
</evidence>
<keyword evidence="3" id="KW-1185">Reference proteome</keyword>
<evidence type="ECO:0000256" key="1">
    <source>
        <dbReference type="SAM" id="Coils"/>
    </source>
</evidence>
<dbReference type="Proteomes" id="UP000078486">
    <property type="component" value="Unassembled WGS sequence"/>
</dbReference>
<sequence>MFLSGVAFAQQETTPTEARLREALRTTTLQLRASDNERITLQTAHDGLLKDKADLQSQAKVLAQKAVEEQDASRKALAALEKRLATLESDKKTLTETVAKWENAHREAAELARSTEAERARLAIRLTDTERLLADREAKNVALFKTGSEILNRLESFGLGDAIKAREPFVGRKRVELQTLVQGYGDQLLDNRVKPGSGLTAVQGESNSSRIQ</sequence>
<dbReference type="SUPFAM" id="SSF90257">
    <property type="entry name" value="Myosin rod fragments"/>
    <property type="match status" value="1"/>
</dbReference>
<dbReference type="AlphaFoldDB" id="A0A178IJN6"/>
<accession>A0A178IJN6</accession>
<name>A0A178IJN6_9BACT</name>
<feature type="coiled-coil region" evidence="1">
    <location>
        <begin position="63"/>
        <end position="118"/>
    </location>
</feature>
<reference evidence="2 3" key="1">
    <citation type="submission" date="2016-01" db="EMBL/GenBank/DDBJ databases">
        <title>High potential of lignocellulose degradation of a new Verrucomicrobia species.</title>
        <authorList>
            <person name="Wang Y."/>
            <person name="Shi Y."/>
            <person name="Qiu Z."/>
            <person name="Liu S."/>
            <person name="Yang H."/>
        </authorList>
    </citation>
    <scope>NUCLEOTIDE SEQUENCE [LARGE SCALE GENOMIC DNA]</scope>
    <source>
        <strain evidence="2 3">TSB47</strain>
    </source>
</reference>
<proteinExistence type="predicted"/>
<evidence type="ECO:0000313" key="2">
    <source>
        <dbReference type="EMBL" id="OAM90093.1"/>
    </source>
</evidence>
<organism evidence="2 3">
    <name type="scientific">Termitidicoccus mucosus</name>
    <dbReference type="NCBI Taxonomy" id="1184151"/>
    <lineage>
        <taxon>Bacteria</taxon>
        <taxon>Pseudomonadati</taxon>
        <taxon>Verrucomicrobiota</taxon>
        <taxon>Opitutia</taxon>
        <taxon>Opitutales</taxon>
        <taxon>Opitutaceae</taxon>
        <taxon>Termitidicoccus</taxon>
    </lineage>
</organism>
<dbReference type="EMBL" id="LRRQ01000075">
    <property type="protein sequence ID" value="OAM90093.1"/>
    <property type="molecule type" value="Genomic_DNA"/>
</dbReference>
<keyword evidence="1" id="KW-0175">Coiled coil</keyword>